<accession>A0A923RIS4</accession>
<evidence type="ECO:0000313" key="2">
    <source>
        <dbReference type="EMBL" id="MBC5637429.1"/>
    </source>
</evidence>
<reference evidence="2" key="1">
    <citation type="submission" date="2020-08" db="EMBL/GenBank/DDBJ databases">
        <title>Genome public.</title>
        <authorList>
            <person name="Liu C."/>
            <person name="Sun Q."/>
        </authorList>
    </citation>
    <scope>NUCLEOTIDE SEQUENCE</scope>
    <source>
        <strain evidence="2">BX22</strain>
    </source>
</reference>
<dbReference type="AlphaFoldDB" id="A0A923RIS4"/>
<gene>
    <name evidence="2" type="ORF">H8S33_11490</name>
</gene>
<feature type="domain" description="DUF2268" evidence="1">
    <location>
        <begin position="65"/>
        <end position="256"/>
    </location>
</feature>
<organism evidence="2 3">
    <name type="scientific">Ornithinibacillus hominis</name>
    <dbReference type="NCBI Taxonomy" id="2763055"/>
    <lineage>
        <taxon>Bacteria</taxon>
        <taxon>Bacillati</taxon>
        <taxon>Bacillota</taxon>
        <taxon>Bacilli</taxon>
        <taxon>Bacillales</taxon>
        <taxon>Bacillaceae</taxon>
        <taxon>Ornithinibacillus</taxon>
    </lineage>
</organism>
<dbReference type="InterPro" id="IPR018728">
    <property type="entry name" value="DUF2268"/>
</dbReference>
<proteinExistence type="predicted"/>
<dbReference type="RefSeq" id="WP_186870132.1">
    <property type="nucleotide sequence ID" value="NZ_JACOOL010000007.1"/>
</dbReference>
<evidence type="ECO:0000259" key="1">
    <source>
        <dbReference type="Pfam" id="PF10026"/>
    </source>
</evidence>
<keyword evidence="3" id="KW-1185">Reference proteome</keyword>
<dbReference type="Proteomes" id="UP000637359">
    <property type="component" value="Unassembled WGS sequence"/>
</dbReference>
<evidence type="ECO:0000313" key="3">
    <source>
        <dbReference type="Proteomes" id="UP000637359"/>
    </source>
</evidence>
<name>A0A923RIS4_9BACI</name>
<dbReference type="Pfam" id="PF10026">
    <property type="entry name" value="DUF2268"/>
    <property type="match status" value="1"/>
</dbReference>
<dbReference type="EMBL" id="JACOOL010000007">
    <property type="protein sequence ID" value="MBC5637429.1"/>
    <property type="molecule type" value="Genomic_DNA"/>
</dbReference>
<comment type="caution">
    <text evidence="2">The sequence shown here is derived from an EMBL/GenBank/DDBJ whole genome shotgun (WGS) entry which is preliminary data.</text>
</comment>
<sequence>MSVIRTDKWLEKSYNTPELIFKKLSPYFDHLYPKVIANLLIQNGMYQKPEPESEDLLKKLQHNKIWGIVKQEERYLKQEWEGPNLPIFIFPSNSYNRKIREHYNGRTGLAFQDKLFLFISTKTTKEEVKALFTHEYHHACRLLHDQKNDEDYSLLDVIILEGLAENAVYERFGREPLAPWTSYYSDSELEDLWYKVILPNKDLPKTSRKAIQLLYGKSNYPNMIGYCVGYYLVKQYIRKNGRLSRDLIRIPSEEFVLDN</sequence>
<protein>
    <submittedName>
        <fullName evidence="2">DUF2268 domain-containing protein</fullName>
    </submittedName>
</protein>